<dbReference type="InterPro" id="IPR011009">
    <property type="entry name" value="Kinase-like_dom_sf"/>
</dbReference>
<dbReference type="Gene3D" id="1.25.40.10">
    <property type="entry name" value="Tetratricopeptide repeat domain"/>
    <property type="match status" value="2"/>
</dbReference>
<dbReference type="SUPFAM" id="SSF56112">
    <property type="entry name" value="Protein kinase-like (PK-like)"/>
    <property type="match status" value="1"/>
</dbReference>
<dbReference type="Pfam" id="PF00069">
    <property type="entry name" value="Pkinase"/>
    <property type="match status" value="1"/>
</dbReference>
<dbReference type="AlphaFoldDB" id="A0A7S4M6U6"/>
<dbReference type="Pfam" id="PF08238">
    <property type="entry name" value="Sel1"/>
    <property type="match status" value="10"/>
</dbReference>
<organism evidence="2">
    <name type="scientific">Vannella robusta</name>
    <dbReference type="NCBI Taxonomy" id="1487602"/>
    <lineage>
        <taxon>Eukaryota</taxon>
        <taxon>Amoebozoa</taxon>
        <taxon>Discosea</taxon>
        <taxon>Flabellinia</taxon>
        <taxon>Vannellidae</taxon>
        <taxon>Vannella</taxon>
    </lineage>
</organism>
<feature type="domain" description="Protein kinase" evidence="1">
    <location>
        <begin position="1"/>
        <end position="293"/>
    </location>
</feature>
<dbReference type="InterPro" id="IPR011990">
    <property type="entry name" value="TPR-like_helical_dom_sf"/>
</dbReference>
<evidence type="ECO:0000259" key="1">
    <source>
        <dbReference type="PROSITE" id="PS50011"/>
    </source>
</evidence>
<gene>
    <name evidence="2" type="ORF">VSP0166_LOCUS2347</name>
</gene>
<dbReference type="PROSITE" id="PS50011">
    <property type="entry name" value="PROTEIN_KINASE_DOM"/>
    <property type="match status" value="1"/>
</dbReference>
<dbReference type="GO" id="GO:0005524">
    <property type="term" value="F:ATP binding"/>
    <property type="evidence" value="ECO:0007669"/>
    <property type="project" value="InterPro"/>
</dbReference>
<dbReference type="InterPro" id="IPR052945">
    <property type="entry name" value="Mitotic_Regulator"/>
</dbReference>
<dbReference type="Gene3D" id="1.10.510.10">
    <property type="entry name" value="Transferase(Phosphotransferase) domain 1"/>
    <property type="match status" value="1"/>
</dbReference>
<reference evidence="2" key="1">
    <citation type="submission" date="2021-01" db="EMBL/GenBank/DDBJ databases">
        <authorList>
            <person name="Corre E."/>
            <person name="Pelletier E."/>
            <person name="Niang G."/>
            <person name="Scheremetjew M."/>
            <person name="Finn R."/>
            <person name="Kale V."/>
            <person name="Holt S."/>
            <person name="Cochrane G."/>
            <person name="Meng A."/>
            <person name="Brown T."/>
            <person name="Cohen L."/>
        </authorList>
    </citation>
    <scope>NUCLEOTIDE SEQUENCE</scope>
    <source>
        <strain evidence="2">DIVA3 518/3/11/1/6</strain>
    </source>
</reference>
<protein>
    <recommendedName>
        <fullName evidence="1">Protein kinase domain-containing protein</fullName>
    </recommendedName>
</protein>
<accession>A0A7S4M6U6</accession>
<dbReference type="PANTHER" id="PTHR43628:SF1">
    <property type="entry name" value="CHITIN SYNTHASE REGULATORY FACTOR 2-RELATED"/>
    <property type="match status" value="1"/>
</dbReference>
<name>A0A7S4M6U6_9EUKA</name>
<dbReference type="SUPFAM" id="SSF81901">
    <property type="entry name" value="HCP-like"/>
    <property type="match status" value="3"/>
</dbReference>
<dbReference type="SMART" id="SM00671">
    <property type="entry name" value="SEL1"/>
    <property type="match status" value="10"/>
</dbReference>
<dbReference type="InterPro" id="IPR000719">
    <property type="entry name" value="Prot_kinase_dom"/>
</dbReference>
<dbReference type="PANTHER" id="PTHR43628">
    <property type="entry name" value="ACTIVATOR OF C KINASE PROTEIN 1-RELATED"/>
    <property type="match status" value="1"/>
</dbReference>
<dbReference type="GO" id="GO:0004672">
    <property type="term" value="F:protein kinase activity"/>
    <property type="evidence" value="ECO:0007669"/>
    <property type="project" value="InterPro"/>
</dbReference>
<dbReference type="PROSITE" id="PS00109">
    <property type="entry name" value="PROTEIN_KINASE_TYR"/>
    <property type="match status" value="1"/>
</dbReference>
<evidence type="ECO:0000313" key="2">
    <source>
        <dbReference type="EMBL" id="CAE2203740.1"/>
    </source>
</evidence>
<dbReference type="InterPro" id="IPR006597">
    <property type="entry name" value="Sel1-like"/>
</dbReference>
<sequence length="681" mass="76388">MGNNNSLEKEERLPFHLEHEVEEYKKQKGLHEKDVLLLRRRLKRCKLADFSLGDIVEQNENHCTRQCSHKGRIFTMKITTCSTEPFEVSLLQNLPPHVNVNSLITSFQDTPPQDAILAKTNSNSLVSYLIYEHFGTTLEEVLTKGPEAVGIVQMENISAEIGFALLWLQQHQILHCDLAPHNILVDESGSVCVSNFEHAIKLDKRSKARCNGILAPELNTATHRDYPALASYEFGMFLQSIHLGTKYKFIQKISKSRDQFVQLNNLISSLTSDSKNARISLRNAVSKILSPSFKLEICDKGSELGDAQCQYYLAMRFKTGELVSKDTSKAFNLFCKSADQGYAPAMNEVGNCYSQGLHVELSLSMGSEYYQKAAEHNYPPAMYNLGTCYYNGDGMEKNYERAAELFQWCSDMGNINAIFKLGVCYRLGNGVPQNITTATTLYTRASNEGHLQATTSLAYLYQHGIGIAKNESKAVDLYKAAAERGDSIAMYNLGEYNANKPTSFDQGELPLRSIQWFEQSAALKNVKAMRRLGYYYAMDQGTTMHRGFALLEAAAAQGDSESMYLLGRLYHLHSNPRESFTMFERACTQGFGFAFSELGNCYAKGLGTEKDVNQAIKWFLRGVEVDDAMAYDSLGIAYYKGLGVPRNRKKAIDYFQLGAAKGHNQSRRALKEISSKIPMSQ</sequence>
<dbReference type="EMBL" id="HBKP01003264">
    <property type="protein sequence ID" value="CAE2203740.1"/>
    <property type="molecule type" value="Transcribed_RNA"/>
</dbReference>
<dbReference type="SMART" id="SM00220">
    <property type="entry name" value="S_TKc"/>
    <property type="match status" value="1"/>
</dbReference>
<dbReference type="InterPro" id="IPR008266">
    <property type="entry name" value="Tyr_kinase_AS"/>
</dbReference>
<proteinExistence type="predicted"/>